<dbReference type="InterPro" id="IPR003593">
    <property type="entry name" value="AAA+_ATPase"/>
</dbReference>
<dbReference type="AlphaFoldDB" id="A0A1Y0ISB3"/>
<dbReference type="CDD" id="cd03221">
    <property type="entry name" value="ABCF_EF-3"/>
    <property type="match status" value="2"/>
</dbReference>
<dbReference type="PANTHER" id="PTHR42855:SF2">
    <property type="entry name" value="DRUG RESISTANCE ABC TRANSPORTER,ATP-BINDING PROTEIN"/>
    <property type="match status" value="1"/>
</dbReference>
<keyword evidence="2 5" id="KW-0067">ATP-binding</keyword>
<dbReference type="Gene3D" id="1.10.287.380">
    <property type="entry name" value="Valyl-tRNA synthetase, C-terminal domain"/>
    <property type="match status" value="1"/>
</dbReference>
<sequence>MIVSVQHVQKYYGANLVLSDVTLEIKQGDRVGLIGRNGEGKTTLFKMISGEQNYDGGQIHIRKGTKIGCLAQIPDYGDETTVYEVIARAYTELRACQRQIAELEAKMTDPAVYAEEAKLNAVLAQYDKARERFEREGGYEMEANIERVANGLRVPPEQYHRPFASLSGGEKTKIGLAALLLEQPDLLLLDEPTNHLDMKAIEWLEGYLSDYSGTVVIISHDRYFLDKVATKVIEIEDGEAFTYHTNYSGYQQEKEDRLLLEFAQYQEQQKRIKKMQETIKRLYDWARRNPQNPKFHRQAASIQKALDRMEKLKRPKLDQETMELQWKMKDRSGERVVVIEEAAKKFGERTLFQGVSDVLTYGERVFLIGDNGAGKSTLFKMILGNVAPSAGGVKLGARVEVGYLAQEQAPQDEEKTVLQYFKEEVRMEEGQARGQLARFQFFGPDVFRMVKNLSGGEWSRLRLALLMFEKPNLLLLDEPTNHLDIVSREALEEALDEFPGTLLVISHDRYFINRLASKIWALENGGLTRYLGDFDFYKEKTADLLPAAPAAPAVAPKEAAKEVAKPPVVEEKKVNPYQKAKVEEKIAELEARLKQLDADLLDPANGTDSAKLNALFADRDAAQAELDAALEKWMELEA</sequence>
<dbReference type="Pfam" id="PF16326">
    <property type="entry name" value="ABC_tran_CTD"/>
    <property type="match status" value="1"/>
</dbReference>
<organism evidence="5 6">
    <name type="scientific">Tumebacillus avium</name>
    <dbReference type="NCBI Taxonomy" id="1903704"/>
    <lineage>
        <taxon>Bacteria</taxon>
        <taxon>Bacillati</taxon>
        <taxon>Bacillota</taxon>
        <taxon>Bacilli</taxon>
        <taxon>Bacillales</taxon>
        <taxon>Alicyclobacillaceae</taxon>
        <taxon>Tumebacillus</taxon>
    </lineage>
</organism>
<dbReference type="KEGG" id="tum:CBW65_15530"/>
<dbReference type="InterPro" id="IPR017871">
    <property type="entry name" value="ABC_transporter-like_CS"/>
</dbReference>
<dbReference type="OrthoDB" id="9760950at2"/>
<dbReference type="NCBIfam" id="NF000355">
    <property type="entry name" value="ribo_prot_ABC_F"/>
    <property type="match status" value="1"/>
</dbReference>
<dbReference type="InterPro" id="IPR027417">
    <property type="entry name" value="P-loop_NTPase"/>
</dbReference>
<evidence type="ECO:0000256" key="1">
    <source>
        <dbReference type="ARBA" id="ARBA00022741"/>
    </source>
</evidence>
<keyword evidence="1" id="KW-0547">Nucleotide-binding</keyword>
<feature type="coiled-coil region" evidence="3">
    <location>
        <begin position="579"/>
        <end position="632"/>
    </location>
</feature>
<evidence type="ECO:0000256" key="3">
    <source>
        <dbReference type="SAM" id="Coils"/>
    </source>
</evidence>
<dbReference type="FunFam" id="3.40.50.300:FF:000011">
    <property type="entry name" value="Putative ABC transporter ATP-binding component"/>
    <property type="match status" value="1"/>
</dbReference>
<dbReference type="InterPro" id="IPR032781">
    <property type="entry name" value="ABC_tran_Xtn"/>
</dbReference>
<dbReference type="SMART" id="SM00382">
    <property type="entry name" value="AAA"/>
    <property type="match status" value="2"/>
</dbReference>
<dbReference type="GO" id="GO:0016887">
    <property type="term" value="F:ATP hydrolysis activity"/>
    <property type="evidence" value="ECO:0007669"/>
    <property type="project" value="InterPro"/>
</dbReference>
<keyword evidence="3" id="KW-0175">Coiled coil</keyword>
<dbReference type="InterPro" id="IPR003439">
    <property type="entry name" value="ABC_transporter-like_ATP-bd"/>
</dbReference>
<dbReference type="EMBL" id="CP021434">
    <property type="protein sequence ID" value="ARU62263.1"/>
    <property type="molecule type" value="Genomic_DNA"/>
</dbReference>
<dbReference type="PROSITE" id="PS00211">
    <property type="entry name" value="ABC_TRANSPORTER_1"/>
    <property type="match status" value="2"/>
</dbReference>
<feature type="coiled-coil region" evidence="3">
    <location>
        <begin position="86"/>
        <end position="136"/>
    </location>
</feature>
<reference evidence="6" key="1">
    <citation type="submission" date="2017-05" db="EMBL/GenBank/DDBJ databases">
        <authorList>
            <person name="Sung H."/>
        </authorList>
    </citation>
    <scope>NUCLEOTIDE SEQUENCE [LARGE SCALE GENOMIC DNA]</scope>
    <source>
        <strain evidence="6">AR23208</strain>
    </source>
</reference>
<dbReference type="SUPFAM" id="SSF52540">
    <property type="entry name" value="P-loop containing nucleoside triphosphate hydrolases"/>
    <property type="match status" value="2"/>
</dbReference>
<accession>A0A1Y0ISB3</accession>
<dbReference type="InterPro" id="IPR037118">
    <property type="entry name" value="Val-tRNA_synth_C_sf"/>
</dbReference>
<keyword evidence="6" id="KW-1185">Reference proteome</keyword>
<evidence type="ECO:0000259" key="4">
    <source>
        <dbReference type="PROSITE" id="PS50893"/>
    </source>
</evidence>
<feature type="domain" description="ABC transporter" evidence="4">
    <location>
        <begin position="3"/>
        <end position="262"/>
    </location>
</feature>
<dbReference type="GO" id="GO:0003677">
    <property type="term" value="F:DNA binding"/>
    <property type="evidence" value="ECO:0007669"/>
    <property type="project" value="InterPro"/>
</dbReference>
<gene>
    <name evidence="5" type="ORF">CBW65_15530</name>
</gene>
<dbReference type="InterPro" id="IPR051309">
    <property type="entry name" value="ABCF_ATPase"/>
</dbReference>
<evidence type="ECO:0000313" key="5">
    <source>
        <dbReference type="EMBL" id="ARU62263.1"/>
    </source>
</evidence>
<dbReference type="GO" id="GO:0005524">
    <property type="term" value="F:ATP binding"/>
    <property type="evidence" value="ECO:0007669"/>
    <property type="project" value="UniProtKB-KW"/>
</dbReference>
<protein>
    <submittedName>
        <fullName evidence="5">ABC transporter ATP-binding protein</fullName>
    </submittedName>
</protein>
<proteinExistence type="predicted"/>
<dbReference type="PROSITE" id="PS50893">
    <property type="entry name" value="ABC_TRANSPORTER_2"/>
    <property type="match status" value="2"/>
</dbReference>
<dbReference type="Gene3D" id="3.40.50.300">
    <property type="entry name" value="P-loop containing nucleotide triphosphate hydrolases"/>
    <property type="match status" value="2"/>
</dbReference>
<evidence type="ECO:0000313" key="6">
    <source>
        <dbReference type="Proteomes" id="UP000195437"/>
    </source>
</evidence>
<dbReference type="InterPro" id="IPR032524">
    <property type="entry name" value="ABC_tran_C"/>
</dbReference>
<dbReference type="PANTHER" id="PTHR42855">
    <property type="entry name" value="ABC TRANSPORTER ATP-BINDING SUBUNIT"/>
    <property type="match status" value="1"/>
</dbReference>
<evidence type="ECO:0000256" key="2">
    <source>
        <dbReference type="ARBA" id="ARBA00022840"/>
    </source>
</evidence>
<dbReference type="Proteomes" id="UP000195437">
    <property type="component" value="Chromosome"/>
</dbReference>
<name>A0A1Y0ISB3_9BACL</name>
<dbReference type="RefSeq" id="WP_087457627.1">
    <property type="nucleotide sequence ID" value="NZ_CP021434.1"/>
</dbReference>
<feature type="domain" description="ABC transporter" evidence="4">
    <location>
        <begin position="337"/>
        <end position="549"/>
    </location>
</feature>
<dbReference type="Pfam" id="PF00005">
    <property type="entry name" value="ABC_tran"/>
    <property type="match status" value="2"/>
</dbReference>
<dbReference type="Pfam" id="PF12848">
    <property type="entry name" value="ABC_tran_Xtn"/>
    <property type="match status" value="1"/>
</dbReference>